<evidence type="ECO:0000256" key="1">
    <source>
        <dbReference type="ARBA" id="ARBA00004613"/>
    </source>
</evidence>
<dbReference type="InterPro" id="IPR000519">
    <property type="entry name" value="P_trefoil_dom"/>
</dbReference>
<dbReference type="PANTHER" id="PTHR13826">
    <property type="entry name" value="INTESTINAL TREFOIL FACTOR-RELATED"/>
    <property type="match status" value="1"/>
</dbReference>
<comment type="subcellular location">
    <subcellularLocation>
        <location evidence="1">Secreted</location>
    </subcellularLocation>
</comment>
<keyword evidence="4" id="KW-0677">Repeat</keyword>
<evidence type="ECO:0000256" key="2">
    <source>
        <dbReference type="ARBA" id="ARBA00022525"/>
    </source>
</evidence>
<dbReference type="FunFam" id="4.10.110.10:FF:000005">
    <property type="entry name" value="Trefoil factor 2"/>
    <property type="match status" value="1"/>
</dbReference>
<feature type="disulfide bond" evidence="8">
    <location>
        <begin position="249"/>
        <end position="266"/>
    </location>
</feature>
<evidence type="ECO:0000256" key="5">
    <source>
        <dbReference type="ARBA" id="ARBA00023157"/>
    </source>
</evidence>
<evidence type="ECO:0000256" key="9">
    <source>
        <dbReference type="SAM" id="MobiDB-lite"/>
    </source>
</evidence>
<evidence type="ECO:0000259" key="11">
    <source>
        <dbReference type="PROSITE" id="PS51448"/>
    </source>
</evidence>
<evidence type="ECO:0000313" key="12">
    <source>
        <dbReference type="EMBL" id="KFO28129.1"/>
    </source>
</evidence>
<comment type="function">
    <text evidence="6">Inhibits gastrointestinal motility and gastric acid secretion. Could function as a structural component of gastric mucus, possibly by stabilizing glycoproteins in the mucus gel through interactions with carbohydrate side chains.</text>
</comment>
<name>A0A091D7P3_FUKDA</name>
<dbReference type="PROSITE" id="PS00025">
    <property type="entry name" value="P_TREFOIL_1"/>
    <property type="match status" value="3"/>
</dbReference>
<evidence type="ECO:0000256" key="8">
    <source>
        <dbReference type="PROSITE-ProRule" id="PRU00779"/>
    </source>
</evidence>
<keyword evidence="13" id="KW-1185">Reference proteome</keyword>
<feature type="disulfide bond" evidence="8">
    <location>
        <begin position="200"/>
        <end position="217"/>
    </location>
</feature>
<feature type="domain" description="P-type" evidence="11">
    <location>
        <begin position="26"/>
        <end position="69"/>
    </location>
</feature>
<feature type="disulfide bond" evidence="8">
    <location>
        <begin position="38"/>
        <end position="53"/>
    </location>
</feature>
<dbReference type="AlphaFoldDB" id="A0A091D7P3"/>
<dbReference type="Gene3D" id="4.10.110.10">
    <property type="entry name" value="Spasmolytic Protein, domain 1"/>
    <property type="match status" value="3"/>
</dbReference>
<feature type="chain" id="PRO_5001871705" description="Trefoil factor 2" evidence="10">
    <location>
        <begin position="22"/>
        <end position="404"/>
    </location>
</feature>
<dbReference type="GO" id="GO:0030277">
    <property type="term" value="P:maintenance of gastrointestinal epithelium"/>
    <property type="evidence" value="ECO:0007669"/>
    <property type="project" value="TreeGrafter"/>
</dbReference>
<organism evidence="12 13">
    <name type="scientific">Fukomys damarensis</name>
    <name type="common">Damaraland mole rat</name>
    <name type="synonym">Cryptomys damarensis</name>
    <dbReference type="NCBI Taxonomy" id="885580"/>
    <lineage>
        <taxon>Eukaryota</taxon>
        <taxon>Metazoa</taxon>
        <taxon>Chordata</taxon>
        <taxon>Craniata</taxon>
        <taxon>Vertebrata</taxon>
        <taxon>Euteleostomi</taxon>
        <taxon>Mammalia</taxon>
        <taxon>Eutheria</taxon>
        <taxon>Euarchontoglires</taxon>
        <taxon>Glires</taxon>
        <taxon>Rodentia</taxon>
        <taxon>Hystricomorpha</taxon>
        <taxon>Bathyergidae</taxon>
        <taxon>Fukomys</taxon>
    </lineage>
</organism>
<evidence type="ECO:0000256" key="4">
    <source>
        <dbReference type="ARBA" id="ARBA00022737"/>
    </source>
</evidence>
<proteinExistence type="predicted"/>
<dbReference type="PANTHER" id="PTHR13826:SF17">
    <property type="entry name" value="TREFOIL FACTOR 2"/>
    <property type="match status" value="1"/>
</dbReference>
<dbReference type="EMBL" id="KN122816">
    <property type="protein sequence ID" value="KFO28129.1"/>
    <property type="molecule type" value="Genomic_DNA"/>
</dbReference>
<keyword evidence="5 8" id="KW-1015">Disulfide bond</keyword>
<feature type="region of interest" description="Disordered" evidence="9">
    <location>
        <begin position="98"/>
        <end position="131"/>
    </location>
</feature>
<dbReference type="Proteomes" id="UP000028990">
    <property type="component" value="Unassembled WGS sequence"/>
</dbReference>
<dbReference type="FunFam" id="4.10.110.10:FF:000006">
    <property type="entry name" value="Trefoil factor 1"/>
    <property type="match status" value="2"/>
</dbReference>
<feature type="disulfide bond" evidence="8">
    <location>
        <begin position="48"/>
        <end position="65"/>
    </location>
</feature>
<gene>
    <name evidence="12" type="ORF">H920_10503</name>
</gene>
<feature type="signal peptide" evidence="10">
    <location>
        <begin position="1"/>
        <end position="21"/>
    </location>
</feature>
<dbReference type="CDD" id="cd00111">
    <property type="entry name" value="Trefoil"/>
    <property type="match status" value="3"/>
</dbReference>
<dbReference type="eggNOG" id="ENOG502S5ZY">
    <property type="taxonomic scope" value="Eukaryota"/>
</dbReference>
<feature type="disulfide bond" evidence="8">
    <location>
        <begin position="239"/>
        <end position="254"/>
    </location>
</feature>
<dbReference type="PRINTS" id="PR00680">
    <property type="entry name" value="PTREFOIL"/>
</dbReference>
<feature type="disulfide bond" evidence="8">
    <location>
        <begin position="229"/>
        <end position="255"/>
    </location>
</feature>
<evidence type="ECO:0000313" key="13">
    <source>
        <dbReference type="Proteomes" id="UP000028990"/>
    </source>
</evidence>
<comment type="caution">
    <text evidence="8">Lacks conserved residue(s) required for the propagation of feature annotation.</text>
</comment>
<feature type="disulfide bond" evidence="8">
    <location>
        <begin position="28"/>
        <end position="54"/>
    </location>
</feature>
<dbReference type="GO" id="GO:0005615">
    <property type="term" value="C:extracellular space"/>
    <property type="evidence" value="ECO:0007669"/>
    <property type="project" value="TreeGrafter"/>
</dbReference>
<feature type="domain" description="P-type" evidence="11">
    <location>
        <begin position="227"/>
        <end position="270"/>
    </location>
</feature>
<evidence type="ECO:0000256" key="6">
    <source>
        <dbReference type="ARBA" id="ARBA00043900"/>
    </source>
</evidence>
<dbReference type="STRING" id="885580.ENSFDAP00000009732"/>
<dbReference type="Pfam" id="PF00088">
    <property type="entry name" value="Trefoil"/>
    <property type="match status" value="3"/>
</dbReference>
<dbReference type="SMART" id="SM00018">
    <property type="entry name" value="PD"/>
    <property type="match status" value="3"/>
</dbReference>
<sequence>MELKVTCVLAVVLVLVLGTLAEDQTEACDVAPRQRQNCGFSGITRGQCEDRGCCFSDKFRGVPWCFHKQQVVEEVGTAMTGKPFEPIRDLDIEAAGTAQLKTPRKEGSRAAAGGAGTREEDAGREGGFEGGETSLPALMTLGLCSRVDMRPRDAMFVAVVLTLGLCALVGGEKPSPCQCSRLKVSNRKNCGYLHISRDQCFEKGCCFNSSIPGVPWCFYPLPLQDSEQCVMEVSDRKNCGFPGITPKDCASRNCCFSNAVPQVPWCFFPKPVRGCADVSSHGHGCGGTGPRTDVSLGDGVTDTPGSVWVVSHAPEKPTALPEERLMDLSEPFNLMKHFHKGPGSKCSHIWGPPMLGIPSVPAQLKVRSLAQPGPQHPALLPTQLLGMSRAARPSAALQVTVSSR</sequence>
<dbReference type="InterPro" id="IPR044913">
    <property type="entry name" value="P_trefoil_dom_sf"/>
</dbReference>
<feature type="compositionally biased region" description="Basic and acidic residues" evidence="9">
    <location>
        <begin position="117"/>
        <end position="127"/>
    </location>
</feature>
<feature type="disulfide bond" evidence="8">
    <location>
        <begin position="190"/>
        <end position="205"/>
    </location>
</feature>
<evidence type="ECO:0000256" key="7">
    <source>
        <dbReference type="ARBA" id="ARBA00044091"/>
    </source>
</evidence>
<dbReference type="InterPro" id="IPR017957">
    <property type="entry name" value="P_trefoil_CS"/>
</dbReference>
<accession>A0A091D7P3</accession>
<keyword evidence="2" id="KW-0964">Secreted</keyword>
<reference evidence="12 13" key="1">
    <citation type="submission" date="2013-11" db="EMBL/GenBank/DDBJ databases">
        <title>The Damaraland mole rat (Fukomys damarensis) genome and evolution of African mole rats.</title>
        <authorList>
            <person name="Gladyshev V.N."/>
            <person name="Fang X."/>
        </authorList>
    </citation>
    <scope>NUCLEOTIDE SEQUENCE [LARGE SCALE GENOMIC DNA]</scope>
    <source>
        <tissue evidence="12">Liver</tissue>
    </source>
</reference>
<feature type="domain" description="P-type" evidence="11">
    <location>
        <begin position="177"/>
        <end position="221"/>
    </location>
</feature>
<dbReference type="PROSITE" id="PS51448">
    <property type="entry name" value="P_TREFOIL_2"/>
    <property type="match status" value="3"/>
</dbReference>
<dbReference type="InterPro" id="IPR017994">
    <property type="entry name" value="P_trefoil_chordata"/>
</dbReference>
<evidence type="ECO:0000256" key="3">
    <source>
        <dbReference type="ARBA" id="ARBA00022729"/>
    </source>
</evidence>
<dbReference type="SUPFAM" id="SSF57492">
    <property type="entry name" value="Trefoil"/>
    <property type="match status" value="3"/>
</dbReference>
<keyword evidence="3 10" id="KW-0732">Signal</keyword>
<evidence type="ECO:0000256" key="10">
    <source>
        <dbReference type="SAM" id="SignalP"/>
    </source>
</evidence>
<protein>
    <recommendedName>
        <fullName evidence="7">Trefoil factor 2</fullName>
    </recommendedName>
</protein>